<dbReference type="PANTHER" id="PTHR43142:SF1">
    <property type="entry name" value="CARBOXYLIC ESTER HYDROLASE"/>
    <property type="match status" value="1"/>
</dbReference>
<keyword evidence="4" id="KW-1015">Disulfide bond</keyword>
<dbReference type="ESTHER" id="cydpo-a0a0y0b016">
    <property type="family name" value="Carb_B_Arthropoda"/>
</dbReference>
<name>A0A0Y0B016_CYDPO</name>
<evidence type="ECO:0000256" key="2">
    <source>
        <dbReference type="ARBA" id="ARBA00022487"/>
    </source>
</evidence>
<evidence type="ECO:0000256" key="4">
    <source>
        <dbReference type="ARBA" id="ARBA00023157"/>
    </source>
</evidence>
<proteinExistence type="evidence at transcript level"/>
<dbReference type="PROSITE" id="PS00122">
    <property type="entry name" value="CARBOXYLESTERASE_B_1"/>
    <property type="match status" value="1"/>
</dbReference>
<dbReference type="Pfam" id="PF00135">
    <property type="entry name" value="COesterase"/>
    <property type="match status" value="1"/>
</dbReference>
<feature type="domain" description="Carboxylesterase type B" evidence="7">
    <location>
        <begin position="3"/>
        <end position="523"/>
    </location>
</feature>
<dbReference type="SUPFAM" id="SSF53474">
    <property type="entry name" value="alpha/beta-Hydrolases"/>
    <property type="match status" value="1"/>
</dbReference>
<reference evidence="8" key="1">
    <citation type="journal article" date="2016" name="Gene">
        <title>Identification of biotransformation enzymes in the antennae of codling moth Cydia pomonella.</title>
        <authorList>
            <person name="Huang X."/>
            <person name="Liu L."/>
            <person name="Su X."/>
            <person name="Feng J."/>
        </authorList>
    </citation>
    <scope>NUCLEOTIDE SEQUENCE</scope>
</reference>
<evidence type="ECO:0000256" key="5">
    <source>
        <dbReference type="ARBA" id="ARBA00023180"/>
    </source>
</evidence>
<dbReference type="GO" id="GO:0052689">
    <property type="term" value="F:carboxylic ester hydrolase activity"/>
    <property type="evidence" value="ECO:0007669"/>
    <property type="project" value="UniProtKB-KW"/>
</dbReference>
<keyword evidence="2" id="KW-0719">Serine esterase</keyword>
<dbReference type="InterPro" id="IPR002018">
    <property type="entry name" value="CarbesteraseB"/>
</dbReference>
<protein>
    <recommendedName>
        <fullName evidence="6">Carboxylic ester hydrolase</fullName>
        <ecNumber evidence="6">3.1.1.-</ecNumber>
    </recommendedName>
</protein>
<dbReference type="AlphaFoldDB" id="A0A0Y0B016"/>
<dbReference type="PANTHER" id="PTHR43142">
    <property type="entry name" value="CARBOXYLIC ESTER HYDROLASE"/>
    <property type="match status" value="1"/>
</dbReference>
<dbReference type="PROSITE" id="PS00941">
    <property type="entry name" value="CARBOXYLESTERASE_B_2"/>
    <property type="match status" value="1"/>
</dbReference>
<dbReference type="EMBL" id="KU215369">
    <property type="protein sequence ID" value="AMB19663.1"/>
    <property type="molecule type" value="mRNA"/>
</dbReference>
<evidence type="ECO:0000256" key="1">
    <source>
        <dbReference type="ARBA" id="ARBA00005964"/>
    </source>
</evidence>
<dbReference type="InterPro" id="IPR019819">
    <property type="entry name" value="Carboxylesterase_B_CS"/>
</dbReference>
<dbReference type="Gene3D" id="3.40.50.1820">
    <property type="entry name" value="alpha/beta hydrolase"/>
    <property type="match status" value="1"/>
</dbReference>
<evidence type="ECO:0000259" key="7">
    <source>
        <dbReference type="Pfam" id="PF00135"/>
    </source>
</evidence>
<dbReference type="InterPro" id="IPR029058">
    <property type="entry name" value="AB_hydrolase_fold"/>
</dbReference>
<sequence>MVKVQVKQGWLEGDRREVVTKDGYYYSFKGVPYAAPPVGKLRFKAPQPPLSWDGVRSATGHGPMCPQQDIFTQEFIPGSEDCLYLNVYSPDLTPDKPLPVMVFIHGGGYRSGSGNDSHYGPDFLVKHSVVLVTINYRLEAFGFLCLDTKDVPGNAGMKDQVAALKWVKENIAKFGGDASNVTVFGESAGGASTLLHVLSPMSKRLFNRAIPMSGVPICDWSVAFEPARRAFTLGKILGLETEDPEKLLEFLQSVPAEKLVLTNPCVVSLEEKANNLLKMYHFTPVVEKNLGQEYFMIEEPLEILKKGTGNEVDVFIGHTSEECLIGIESFEKFLLNDYNRYPEILVPRELLYKCSPKTVLELSDKIHKHYFGKTPINNDIMKEFVKYVNDACFVYYIHRTLDHLPKINNSKTYFYRFSCVSERNIFGAAGTKYGISGASHLDDLMYLFQANFANVPIDKNGKGYQMIQLACKVFTNFAKYGTPTPDGSLGAVVPSYSNSESYVDISDFIRVGQSLDADAVAFWKDVFDSAGVEF</sequence>
<dbReference type="EC" id="3.1.1.-" evidence="6"/>
<evidence type="ECO:0000313" key="8">
    <source>
        <dbReference type="EMBL" id="AMB19663.1"/>
    </source>
</evidence>
<keyword evidence="5" id="KW-0325">Glycoprotein</keyword>
<comment type="similarity">
    <text evidence="1 6">Belongs to the type-B carboxylesterase/lipase family.</text>
</comment>
<accession>A0A0Y0B016</accession>
<evidence type="ECO:0000256" key="6">
    <source>
        <dbReference type="RuleBase" id="RU361235"/>
    </source>
</evidence>
<keyword evidence="3 6" id="KW-0378">Hydrolase</keyword>
<organism evidence="8">
    <name type="scientific">Cydia pomonella</name>
    <name type="common">Codling moth</name>
    <dbReference type="NCBI Taxonomy" id="82600"/>
    <lineage>
        <taxon>Eukaryota</taxon>
        <taxon>Metazoa</taxon>
        <taxon>Ecdysozoa</taxon>
        <taxon>Arthropoda</taxon>
        <taxon>Hexapoda</taxon>
        <taxon>Insecta</taxon>
        <taxon>Pterygota</taxon>
        <taxon>Neoptera</taxon>
        <taxon>Endopterygota</taxon>
        <taxon>Lepidoptera</taxon>
        <taxon>Glossata</taxon>
        <taxon>Ditrysia</taxon>
        <taxon>Tortricoidea</taxon>
        <taxon>Tortricidae</taxon>
        <taxon>Olethreutinae</taxon>
        <taxon>Grapholitini</taxon>
        <taxon>Cydia</taxon>
    </lineage>
</organism>
<evidence type="ECO:0000256" key="3">
    <source>
        <dbReference type="ARBA" id="ARBA00022801"/>
    </source>
</evidence>
<dbReference type="InterPro" id="IPR019826">
    <property type="entry name" value="Carboxylesterase_B_AS"/>
</dbReference>